<evidence type="ECO:0000256" key="1">
    <source>
        <dbReference type="ARBA" id="ARBA00022741"/>
    </source>
</evidence>
<dbReference type="Pfam" id="PF00069">
    <property type="entry name" value="Pkinase"/>
    <property type="match status" value="1"/>
</dbReference>
<dbReference type="SUPFAM" id="SSF56112">
    <property type="entry name" value="Protein kinase-like (PK-like)"/>
    <property type="match status" value="1"/>
</dbReference>
<keyword evidence="1" id="KW-0547">Nucleotide-binding</keyword>
<dbReference type="InterPro" id="IPR000719">
    <property type="entry name" value="Prot_kinase_dom"/>
</dbReference>
<gene>
    <name evidence="5" type="ORF">AAP_02472</name>
</gene>
<dbReference type="InterPro" id="IPR011009">
    <property type="entry name" value="Kinase-like_dom_sf"/>
</dbReference>
<proteinExistence type="predicted"/>
<dbReference type="GO" id="GO:0000122">
    <property type="term" value="P:negative regulation of transcription by RNA polymerase II"/>
    <property type="evidence" value="ECO:0007669"/>
    <property type="project" value="EnsemblFungi"/>
</dbReference>
<dbReference type="GO" id="GO:0000785">
    <property type="term" value="C:chromatin"/>
    <property type="evidence" value="ECO:0007669"/>
    <property type="project" value="EnsemblFungi"/>
</dbReference>
<dbReference type="OrthoDB" id="539158at2759"/>
<dbReference type="PROSITE" id="PS50011">
    <property type="entry name" value="PROTEIN_KINASE_DOM"/>
    <property type="match status" value="1"/>
</dbReference>
<reference evidence="5 6" key="1">
    <citation type="journal article" date="2016" name="Genome Biol. Evol.">
        <title>Divergent and convergent evolution of fungal pathogenicity.</title>
        <authorList>
            <person name="Shang Y."/>
            <person name="Xiao G."/>
            <person name="Zheng P."/>
            <person name="Cen K."/>
            <person name="Zhan S."/>
            <person name="Wang C."/>
        </authorList>
    </citation>
    <scope>NUCLEOTIDE SEQUENCE [LARGE SCALE GENOMIC DNA]</scope>
    <source>
        <strain evidence="5 6">ARSEF 7405</strain>
    </source>
</reference>
<keyword evidence="2" id="KW-0067">ATP-binding</keyword>
<sequence>MQHSQLAPFPDDLPFRIVSKTIGQGAYAWFVICLASLMSSKTNHDCSIKRACPVKSDNPIFAVKFVHKEYASRNGRMTPRQLQLEVTLHKHIGMHENIIAFYQTGENSIWRWIAMELAEGGDLFDKIEADEGVGEDIAHAYFVQLINAVDYMHSKGVGHRDIKPENILLSADGNLKIADFGLATLFRYNGKEKLSVSLCGSPPYIAPEVISRSTRDHAKGSGYRADLVDIWSCGVVLFVLLVGNTPWDSPTEESYEYCEYLKSKLNPKDELWARLPPGAASLLRGMMHPDTTQRLTMGAIRQHPWVDRETTFLAPDGRLANPVRVATNMFESLHIDMTQDPMSISQPKPSPSSALNGAPMELESVAGQKRKRQLTGPEEPIEEPVDWDGPPRLTQEYSQPRTRKGLRQSSQQVYQEQLLDEPSMSQFSATPSVPLSRTQHAQRFGDIVPPSSLTKFFSPWSGDLLAQLICQSLELLHIQSTPEPVSDGFDDAIVLRIRMRDDRNCPMSGVIVIQNISEDCTCAEFKKSKGDPLQWRRLFKKVVILCKDAVIKPEDQSQ</sequence>
<keyword evidence="6" id="KW-1185">Reference proteome</keyword>
<dbReference type="Proteomes" id="UP000242877">
    <property type="component" value="Unassembled WGS sequence"/>
</dbReference>
<dbReference type="SMART" id="SM00220">
    <property type="entry name" value="S_TKc"/>
    <property type="match status" value="1"/>
</dbReference>
<evidence type="ECO:0000313" key="5">
    <source>
        <dbReference type="EMBL" id="KZZ93006.1"/>
    </source>
</evidence>
<dbReference type="GO" id="GO:0007095">
    <property type="term" value="P:mitotic G2 DNA damage checkpoint signaling"/>
    <property type="evidence" value="ECO:0007669"/>
    <property type="project" value="EnsemblFungi"/>
</dbReference>
<organism evidence="5 6">
    <name type="scientific">Ascosphaera apis ARSEF 7405</name>
    <dbReference type="NCBI Taxonomy" id="392613"/>
    <lineage>
        <taxon>Eukaryota</taxon>
        <taxon>Fungi</taxon>
        <taxon>Dikarya</taxon>
        <taxon>Ascomycota</taxon>
        <taxon>Pezizomycotina</taxon>
        <taxon>Eurotiomycetes</taxon>
        <taxon>Eurotiomycetidae</taxon>
        <taxon>Onygenales</taxon>
        <taxon>Ascosphaeraceae</taxon>
        <taxon>Ascosphaera</taxon>
    </lineage>
</organism>
<feature type="domain" description="Protein kinase" evidence="4">
    <location>
        <begin position="16"/>
        <end position="306"/>
    </location>
</feature>
<dbReference type="InterPro" id="IPR008271">
    <property type="entry name" value="Ser/Thr_kinase_AS"/>
</dbReference>
<dbReference type="GO" id="GO:0051598">
    <property type="term" value="P:meiotic recombination checkpoint signaling"/>
    <property type="evidence" value="ECO:0007669"/>
    <property type="project" value="EnsemblFungi"/>
</dbReference>
<dbReference type="GO" id="GO:0005634">
    <property type="term" value="C:nucleus"/>
    <property type="evidence" value="ECO:0007669"/>
    <property type="project" value="EnsemblFungi"/>
</dbReference>
<dbReference type="Gene3D" id="1.10.510.10">
    <property type="entry name" value="Transferase(Phosphotransferase) domain 1"/>
    <property type="match status" value="1"/>
</dbReference>
<evidence type="ECO:0000256" key="2">
    <source>
        <dbReference type="ARBA" id="ARBA00022840"/>
    </source>
</evidence>
<dbReference type="PANTHER" id="PTHR24346:SF110">
    <property type="entry name" value="NON-SPECIFIC SERINE_THREONINE PROTEIN KINASE"/>
    <property type="match status" value="1"/>
</dbReference>
<dbReference type="GO" id="GO:0035861">
    <property type="term" value="C:site of double-strand break"/>
    <property type="evidence" value="ECO:0007669"/>
    <property type="project" value="EnsemblFungi"/>
</dbReference>
<dbReference type="GO" id="GO:0005524">
    <property type="term" value="F:ATP binding"/>
    <property type="evidence" value="ECO:0007669"/>
    <property type="project" value="UniProtKB-KW"/>
</dbReference>
<protein>
    <submittedName>
        <fullName evidence="5">Kinase domain containing protein</fullName>
    </submittedName>
</protein>
<name>A0A167ZRL4_9EURO</name>
<dbReference type="EMBL" id="AZGZ01000009">
    <property type="protein sequence ID" value="KZZ93006.1"/>
    <property type="molecule type" value="Genomic_DNA"/>
</dbReference>
<keyword evidence="5" id="KW-0418">Kinase</keyword>
<dbReference type="VEuPathDB" id="FungiDB:AAP_02472"/>
<accession>A0A167ZRL4</accession>
<evidence type="ECO:0000259" key="4">
    <source>
        <dbReference type="PROSITE" id="PS50011"/>
    </source>
</evidence>
<keyword evidence="5" id="KW-0808">Transferase</keyword>
<dbReference type="GO" id="GO:0004674">
    <property type="term" value="F:protein serine/threonine kinase activity"/>
    <property type="evidence" value="ECO:0007669"/>
    <property type="project" value="EnsemblFungi"/>
</dbReference>
<evidence type="ECO:0000256" key="3">
    <source>
        <dbReference type="SAM" id="MobiDB-lite"/>
    </source>
</evidence>
<feature type="region of interest" description="Disordered" evidence="3">
    <location>
        <begin position="365"/>
        <end position="413"/>
    </location>
</feature>
<dbReference type="PROSITE" id="PS00108">
    <property type="entry name" value="PROTEIN_KINASE_ST"/>
    <property type="match status" value="1"/>
</dbReference>
<dbReference type="GO" id="GO:0005737">
    <property type="term" value="C:cytoplasm"/>
    <property type="evidence" value="ECO:0007669"/>
    <property type="project" value="EnsemblFungi"/>
</dbReference>
<comment type="caution">
    <text evidence="5">The sequence shown here is derived from an EMBL/GenBank/DDBJ whole genome shotgun (WGS) entry which is preliminary data.</text>
</comment>
<evidence type="ECO:0000313" key="6">
    <source>
        <dbReference type="Proteomes" id="UP000242877"/>
    </source>
</evidence>
<dbReference type="PANTHER" id="PTHR24346">
    <property type="entry name" value="MAP/MICROTUBULE AFFINITY-REGULATING KINASE"/>
    <property type="match status" value="1"/>
</dbReference>
<dbReference type="FunFam" id="1.10.510.10:FF:000692">
    <property type="entry name" value="Serine/threonine protein kinase, variant"/>
    <property type="match status" value="1"/>
</dbReference>
<dbReference type="AlphaFoldDB" id="A0A167ZRL4"/>